<gene>
    <name evidence="6" type="ORF">LCGC14_0832780</name>
</gene>
<evidence type="ECO:0000256" key="2">
    <source>
        <dbReference type="ARBA" id="ARBA00022723"/>
    </source>
</evidence>
<dbReference type="GO" id="GO:0051536">
    <property type="term" value="F:iron-sulfur cluster binding"/>
    <property type="evidence" value="ECO:0007669"/>
    <property type="project" value="UniProtKB-KW"/>
</dbReference>
<dbReference type="SUPFAM" id="SSF102114">
    <property type="entry name" value="Radical SAM enzymes"/>
    <property type="match status" value="1"/>
</dbReference>
<keyword evidence="3" id="KW-0408">Iron</keyword>
<dbReference type="GO" id="GO:0003824">
    <property type="term" value="F:catalytic activity"/>
    <property type="evidence" value="ECO:0007669"/>
    <property type="project" value="InterPro"/>
</dbReference>
<keyword evidence="1" id="KW-0949">S-adenosyl-L-methionine</keyword>
<keyword evidence="2" id="KW-0479">Metal-binding</keyword>
<protein>
    <recommendedName>
        <fullName evidence="5">Radical SAM core domain-containing protein</fullName>
    </recommendedName>
</protein>
<evidence type="ECO:0000256" key="4">
    <source>
        <dbReference type="ARBA" id="ARBA00023014"/>
    </source>
</evidence>
<dbReference type="GO" id="GO:0046872">
    <property type="term" value="F:metal ion binding"/>
    <property type="evidence" value="ECO:0007669"/>
    <property type="project" value="UniProtKB-KW"/>
</dbReference>
<evidence type="ECO:0000256" key="1">
    <source>
        <dbReference type="ARBA" id="ARBA00022691"/>
    </source>
</evidence>
<dbReference type="SFLD" id="SFLDG01067">
    <property type="entry name" value="SPASM/twitch_domain_containing"/>
    <property type="match status" value="1"/>
</dbReference>
<dbReference type="PANTHER" id="PTHR43306:SF1">
    <property type="entry name" value="7,8-DIHYDRO-6-HYDROXYMETHYLPTERIN DIMETHYLTRANSFERASE"/>
    <property type="match status" value="1"/>
</dbReference>
<evidence type="ECO:0000259" key="5">
    <source>
        <dbReference type="PROSITE" id="PS51918"/>
    </source>
</evidence>
<dbReference type="Pfam" id="PF23545">
    <property type="entry name" value="Zn_ribbon_HMPTM"/>
    <property type="match status" value="1"/>
</dbReference>
<feature type="domain" description="Radical SAM core" evidence="5">
    <location>
        <begin position="111"/>
        <end position="334"/>
    </location>
</feature>
<dbReference type="PANTHER" id="PTHR43306">
    <property type="entry name" value="7,8-DIHYDRO-6-HYDROXYMETHYLPTERIN DIMETHYLTRANSFERASE"/>
    <property type="match status" value="1"/>
</dbReference>
<dbReference type="AlphaFoldDB" id="A0A0F9SMP5"/>
<evidence type="ECO:0000256" key="3">
    <source>
        <dbReference type="ARBA" id="ARBA00023004"/>
    </source>
</evidence>
<dbReference type="InterPro" id="IPR013785">
    <property type="entry name" value="Aldolase_TIM"/>
</dbReference>
<evidence type="ECO:0000313" key="6">
    <source>
        <dbReference type="EMBL" id="KKN30558.1"/>
    </source>
</evidence>
<dbReference type="InterPro" id="IPR058240">
    <property type="entry name" value="rSAM_sf"/>
</dbReference>
<keyword evidence="4" id="KW-0411">Iron-sulfur</keyword>
<organism evidence="6">
    <name type="scientific">marine sediment metagenome</name>
    <dbReference type="NCBI Taxonomy" id="412755"/>
    <lineage>
        <taxon>unclassified sequences</taxon>
        <taxon>metagenomes</taxon>
        <taxon>ecological metagenomes</taxon>
    </lineage>
</organism>
<dbReference type="EMBL" id="LAZR01002397">
    <property type="protein sequence ID" value="KKN30558.1"/>
    <property type="molecule type" value="Genomic_DNA"/>
</dbReference>
<proteinExistence type="predicted"/>
<accession>A0A0F9SMP5</accession>
<dbReference type="CDD" id="cd01335">
    <property type="entry name" value="Radical_SAM"/>
    <property type="match status" value="1"/>
</dbReference>
<dbReference type="InterPro" id="IPR034474">
    <property type="entry name" value="Methyltransferase_Class_D"/>
</dbReference>
<dbReference type="InterPro" id="IPR056488">
    <property type="entry name" value="Zn_ribbon_HMPTM"/>
</dbReference>
<reference evidence="6" key="1">
    <citation type="journal article" date="2015" name="Nature">
        <title>Complex archaea that bridge the gap between prokaryotes and eukaryotes.</title>
        <authorList>
            <person name="Spang A."/>
            <person name="Saw J.H."/>
            <person name="Jorgensen S.L."/>
            <person name="Zaremba-Niedzwiedzka K."/>
            <person name="Martijn J."/>
            <person name="Lind A.E."/>
            <person name="van Eijk R."/>
            <person name="Schleper C."/>
            <person name="Guy L."/>
            <person name="Ettema T.J."/>
        </authorList>
    </citation>
    <scope>NUCLEOTIDE SEQUENCE</scope>
</reference>
<sequence>MTEGITHNAQKDVELIRTTTSICPECVKHIMAEIYVDPETNWVMMRKTCEDHGEFKDKLSSNAEDYKWQQKFTTEIGSTVNISTKPEYTVSGIKKSNKGCPYDCGLCTNHKSAPNICLIDVTNRCNLTCPICFANASAKGYVVEPTFEELVQIMKHFRSMKPIPAVLLQLSGGEPTMRGDLPEIIRKGKELGFTEIMVTTNGVRFGKSPELIKKCMDAGMNAIYLQFDATDAPEVWKKMRGVNLWPLKKKVIENCRKIGFHGIVLVPVIAKGVNDHQIGPILDYAKENCDIVSGIIFQPVSLTGRISFEELMDIRYTTSDLKEAINSHTNHAITQFYPIAMSAKMTKLLAWFDDMPAFSMTSHQDCGFCTIMIVNNNNEWESIEKYFDVVGIMRWSNKVWDMIQDKKIPKPTELLKGFDLGNIASKIGKFVDDITKIGYRNLIKAYYFAGAAKFIKSPTKILTSKIYQSFARLIMAPNFNTAANFLHTRNLLISSMHFQDAYNFDLDRVCRCLVHYGVIDPDDSSKVREVPFCAMNTLHRPIIERQLAIAGRTAKKPEVIQAEIDELLKTIEG</sequence>
<dbReference type="Pfam" id="PF04055">
    <property type="entry name" value="Radical_SAM"/>
    <property type="match status" value="1"/>
</dbReference>
<dbReference type="InterPro" id="IPR007197">
    <property type="entry name" value="rSAM"/>
</dbReference>
<comment type="caution">
    <text evidence="6">The sequence shown here is derived from an EMBL/GenBank/DDBJ whole genome shotgun (WGS) entry which is preliminary data.</text>
</comment>
<dbReference type="SFLD" id="SFLDG01100">
    <property type="entry name" value="methyltransferase_(Class_D)"/>
    <property type="match status" value="1"/>
</dbReference>
<dbReference type="SFLD" id="SFLDS00029">
    <property type="entry name" value="Radical_SAM"/>
    <property type="match status" value="1"/>
</dbReference>
<name>A0A0F9SMP5_9ZZZZ</name>
<dbReference type="Gene3D" id="3.20.20.70">
    <property type="entry name" value="Aldolase class I"/>
    <property type="match status" value="1"/>
</dbReference>
<dbReference type="PROSITE" id="PS51918">
    <property type="entry name" value="RADICAL_SAM"/>
    <property type="match status" value="1"/>
</dbReference>